<keyword evidence="1" id="KW-1133">Transmembrane helix</keyword>
<protein>
    <submittedName>
        <fullName evidence="2">Uncharacterized protein</fullName>
    </submittedName>
</protein>
<sequence length="70" mass="7379">MTFDPYGEPLPVARDTALSAGDRRARRLAVAVFWTLALTLVAGRVYLDPVPAAHGLAAARAHLVALVATP</sequence>
<dbReference type="KEGG" id="mno:Mnod_3718"/>
<keyword evidence="3" id="KW-1185">Reference proteome</keyword>
<keyword evidence="1" id="KW-0812">Transmembrane</keyword>
<keyword evidence="1" id="KW-0472">Membrane</keyword>
<dbReference type="EMBL" id="CP001349">
    <property type="protein sequence ID" value="ACL58625.1"/>
    <property type="molecule type" value="Genomic_DNA"/>
</dbReference>
<dbReference type="HOGENOM" id="CLU_199718_0_0_5"/>
<evidence type="ECO:0000313" key="2">
    <source>
        <dbReference type="EMBL" id="ACL58625.1"/>
    </source>
</evidence>
<dbReference type="AlphaFoldDB" id="B8IQC5"/>
<reference evidence="2 3" key="1">
    <citation type="submission" date="2009-01" db="EMBL/GenBank/DDBJ databases">
        <title>Complete sequence of chromosome of Methylobacterium nodulans ORS 2060.</title>
        <authorList>
            <consortium name="US DOE Joint Genome Institute"/>
            <person name="Lucas S."/>
            <person name="Copeland A."/>
            <person name="Lapidus A."/>
            <person name="Glavina del Rio T."/>
            <person name="Dalin E."/>
            <person name="Tice H."/>
            <person name="Bruce D."/>
            <person name="Goodwin L."/>
            <person name="Pitluck S."/>
            <person name="Sims D."/>
            <person name="Brettin T."/>
            <person name="Detter J.C."/>
            <person name="Han C."/>
            <person name="Larimer F."/>
            <person name="Land M."/>
            <person name="Hauser L."/>
            <person name="Kyrpides N."/>
            <person name="Ivanova N."/>
            <person name="Marx C.J."/>
            <person name="Richardson P."/>
        </authorList>
    </citation>
    <scope>NUCLEOTIDE SEQUENCE [LARGE SCALE GENOMIC DNA]</scope>
    <source>
        <strain evidence="3">LMG 21967 / CNCM I-2342 / ORS 2060</strain>
    </source>
</reference>
<evidence type="ECO:0000313" key="3">
    <source>
        <dbReference type="Proteomes" id="UP000008207"/>
    </source>
</evidence>
<accession>B8IQC5</accession>
<feature type="transmembrane region" description="Helical" evidence="1">
    <location>
        <begin position="28"/>
        <end position="47"/>
    </location>
</feature>
<gene>
    <name evidence="2" type="ordered locus">Mnod_3718</name>
</gene>
<name>B8IQC5_METNO</name>
<proteinExistence type="predicted"/>
<dbReference type="eggNOG" id="ENOG50310P0">
    <property type="taxonomic scope" value="Bacteria"/>
</dbReference>
<organism evidence="2 3">
    <name type="scientific">Methylobacterium nodulans (strain LMG 21967 / CNCM I-2342 / ORS 2060)</name>
    <dbReference type="NCBI Taxonomy" id="460265"/>
    <lineage>
        <taxon>Bacteria</taxon>
        <taxon>Pseudomonadati</taxon>
        <taxon>Pseudomonadota</taxon>
        <taxon>Alphaproteobacteria</taxon>
        <taxon>Hyphomicrobiales</taxon>
        <taxon>Methylobacteriaceae</taxon>
        <taxon>Methylobacterium</taxon>
    </lineage>
</organism>
<dbReference type="Proteomes" id="UP000008207">
    <property type="component" value="Chromosome"/>
</dbReference>
<evidence type="ECO:0000256" key="1">
    <source>
        <dbReference type="SAM" id="Phobius"/>
    </source>
</evidence>